<proteinExistence type="inferred from homology"/>
<dbReference type="SMART" id="SM00729">
    <property type="entry name" value="Elp3"/>
    <property type="match status" value="1"/>
</dbReference>
<dbReference type="InterPro" id="IPR058240">
    <property type="entry name" value="rSAM_sf"/>
</dbReference>
<sequence length="326" mass="37026">MINQQITYSRAYTLVPTYDCFNRCSYCNFRTDIGKSPWLTLTEAEKILKSLQNQGIIEILVLSGEVHPNSSQRLAWFKRIYELCELAISLGFLPHTNVGPLNFTEMTQLKQVNVSMGLMLEQINPKLLETVHRYSPSKIPGLRLKQLEWAGELKIPFTTGLLLGIGETSTDWRDTLNAITMIHKRWGHIQEVILQPHSLGSQQSDPRNSFNLQQLPEFVAIAHSILPPDITLQIPPNLVTHPDILLACLEAGARDLGGIGPRDEVNPDYPHPHQQSLQEILAPNGWELVRRLPVYPQYDPWVFPDLQGAVTEWRKKLAISETPVLY</sequence>
<feature type="binding site" evidence="10">
    <location>
        <position position="20"/>
    </location>
    <ligand>
        <name>[4Fe-4S] cluster</name>
        <dbReference type="ChEBI" id="CHEBI:49883"/>
        <note>4Fe-4S-S-AdoMet</note>
    </ligand>
</feature>
<dbReference type="GO" id="GO:0051539">
    <property type="term" value="F:4 iron, 4 sulfur cluster binding"/>
    <property type="evidence" value="ECO:0007669"/>
    <property type="project" value="UniProtKB-KW"/>
</dbReference>
<evidence type="ECO:0000313" key="12">
    <source>
        <dbReference type="EMBL" id="GCL34536.1"/>
    </source>
</evidence>
<evidence type="ECO:0000256" key="1">
    <source>
        <dbReference type="ARBA" id="ARBA00004712"/>
    </source>
</evidence>
<evidence type="ECO:0000256" key="7">
    <source>
        <dbReference type="ARBA" id="ARBA00023014"/>
    </source>
</evidence>
<feature type="binding site" evidence="10">
    <location>
        <position position="27"/>
    </location>
    <ligand>
        <name>[4Fe-4S] cluster</name>
        <dbReference type="ChEBI" id="CHEBI:49883"/>
        <note>4Fe-4S-S-AdoMet</note>
    </ligand>
</feature>
<dbReference type="GO" id="GO:0016765">
    <property type="term" value="F:transferase activity, transferring alkyl or aryl (other than methyl) groups"/>
    <property type="evidence" value="ECO:0007669"/>
    <property type="project" value="InterPro"/>
</dbReference>
<comment type="function">
    <text evidence="10">Catalyzes the radical-mediated synthesis of 7,8-didemethyl-8-hydroxy-5-deazariboflavin (FO) from 5-amino-5-(4-hydroxybenzyl)-6-(D-ribitylimino)-5,6-dihydrouracil.</text>
</comment>
<evidence type="ECO:0000256" key="9">
    <source>
        <dbReference type="ARBA" id="ARBA00048974"/>
    </source>
</evidence>
<dbReference type="SFLD" id="SFLDG01388">
    <property type="entry name" value="7_8-didemethyl-8-hydroxy-5-dea"/>
    <property type="match status" value="1"/>
</dbReference>
<dbReference type="SUPFAM" id="SSF102114">
    <property type="entry name" value="Radical SAM enzymes"/>
    <property type="match status" value="1"/>
</dbReference>
<feature type="binding site" evidence="10">
    <location>
        <position position="24"/>
    </location>
    <ligand>
        <name>[4Fe-4S] cluster</name>
        <dbReference type="ChEBI" id="CHEBI:49883"/>
        <note>4Fe-4S-S-AdoMet</note>
    </ligand>
</feature>
<dbReference type="Gene3D" id="3.20.20.70">
    <property type="entry name" value="Aldolase class I"/>
    <property type="match status" value="1"/>
</dbReference>
<dbReference type="UniPathway" id="UPA00072"/>
<keyword evidence="7 10" id="KW-0411">Iron-sulfur</keyword>
<dbReference type="PANTHER" id="PTHR43076:SF15">
    <property type="entry name" value="7,8-DIDEMETHYL-8-HYDROXY-5-DEAZARIBOFLAVIN SYNTHASE"/>
    <property type="match status" value="1"/>
</dbReference>
<dbReference type="Pfam" id="PF04055">
    <property type="entry name" value="Radical_SAM"/>
    <property type="match status" value="1"/>
</dbReference>
<accession>A0A479ZSB2</accession>
<dbReference type="PROSITE" id="PS51918">
    <property type="entry name" value="RADICAL_SAM"/>
    <property type="match status" value="1"/>
</dbReference>
<dbReference type="InterPro" id="IPR019939">
    <property type="entry name" value="CofG_family"/>
</dbReference>
<protein>
    <recommendedName>
        <fullName evidence="2 10">7,8-didemethyl-8-hydroxy-5-deazariboflavin synthase</fullName>
        <ecNumber evidence="2 10">4.3.1.32</ecNumber>
    </recommendedName>
    <alternativeName>
        <fullName evidence="10">FO synthase subunit 1</fullName>
    </alternativeName>
</protein>
<reference evidence="13" key="1">
    <citation type="submission" date="2019-02" db="EMBL/GenBank/DDBJ databases">
        <title>Draft genome sequence of Planktothrix agardhii NIES-905.</title>
        <authorList>
            <person name="Yamaguchi H."/>
            <person name="Suzuki S."/>
            <person name="Kawachi M."/>
        </authorList>
    </citation>
    <scope>NUCLEOTIDE SEQUENCE [LARGE SCALE GENOMIC DNA]</scope>
    <source>
        <strain evidence="13">CCAP 1459/11A</strain>
    </source>
</reference>
<dbReference type="AlphaFoldDB" id="A0A479ZSB2"/>
<evidence type="ECO:0000256" key="4">
    <source>
        <dbReference type="ARBA" id="ARBA00022691"/>
    </source>
</evidence>
<keyword evidence="4 10" id="KW-0949">S-adenosyl-L-methionine</keyword>
<keyword evidence="6 10" id="KW-0408">Iron</keyword>
<evidence type="ECO:0000256" key="3">
    <source>
        <dbReference type="ARBA" id="ARBA00022485"/>
    </source>
</evidence>
<feature type="domain" description="Radical SAM core" evidence="11">
    <location>
        <begin position="6"/>
        <end position="237"/>
    </location>
</feature>
<comment type="subunit">
    <text evidence="10">The FO synthase complex consists of two subunits, CofG and CofH.</text>
</comment>
<evidence type="ECO:0000256" key="5">
    <source>
        <dbReference type="ARBA" id="ARBA00022723"/>
    </source>
</evidence>
<dbReference type="InterPro" id="IPR034405">
    <property type="entry name" value="F420"/>
</dbReference>
<dbReference type="PANTHER" id="PTHR43076">
    <property type="entry name" value="FO SYNTHASE (COFH)"/>
    <property type="match status" value="1"/>
</dbReference>
<dbReference type="SFLD" id="SFLDS00029">
    <property type="entry name" value="Radical_SAM"/>
    <property type="match status" value="1"/>
</dbReference>
<comment type="catalytic activity">
    <reaction evidence="9 10">
        <text>5-amino-5-(4-hydroxybenzyl)-6-(D-ribitylimino)-5,6-dihydrouracil + S-adenosyl-L-methionine = 7,8-didemethyl-8-hydroxy-5-deazariboflavin + 5'-deoxyadenosine + L-methionine + NH4(+) + H(+)</text>
        <dbReference type="Rhea" id="RHEA:55204"/>
        <dbReference type="ChEBI" id="CHEBI:15378"/>
        <dbReference type="ChEBI" id="CHEBI:17319"/>
        <dbReference type="ChEBI" id="CHEBI:28938"/>
        <dbReference type="ChEBI" id="CHEBI:57844"/>
        <dbReference type="ChEBI" id="CHEBI:59789"/>
        <dbReference type="ChEBI" id="CHEBI:59904"/>
        <dbReference type="ChEBI" id="CHEBI:85936"/>
        <dbReference type="EC" id="4.3.1.32"/>
    </reaction>
</comment>
<comment type="caution">
    <text evidence="12">The sequence shown here is derived from an EMBL/GenBank/DDBJ whole genome shotgun (WGS) entry which is preliminary data.</text>
</comment>
<dbReference type="RefSeq" id="WP_141292801.1">
    <property type="nucleotide sequence ID" value="NZ_BJCD01000010.1"/>
</dbReference>
<evidence type="ECO:0000256" key="6">
    <source>
        <dbReference type="ARBA" id="ARBA00023004"/>
    </source>
</evidence>
<dbReference type="HAMAP" id="MF_01611">
    <property type="entry name" value="FO_synth_sub1"/>
    <property type="match status" value="1"/>
</dbReference>
<name>A0A479ZSB2_PLAAG</name>
<keyword evidence="3 10" id="KW-0004">4Fe-4S</keyword>
<dbReference type="EMBL" id="BJCD01000010">
    <property type="protein sequence ID" value="GCL34536.1"/>
    <property type="molecule type" value="Genomic_DNA"/>
</dbReference>
<keyword evidence="8 10" id="KW-0456">Lyase</keyword>
<keyword evidence="5 10" id="KW-0479">Metal-binding</keyword>
<dbReference type="NCBIfam" id="NF004884">
    <property type="entry name" value="PRK06245.1"/>
    <property type="match status" value="1"/>
</dbReference>
<dbReference type="GO" id="GO:0044689">
    <property type="term" value="F:7,8-didemethyl-8-hydroxy-5-deazariboflavin synthase activity"/>
    <property type="evidence" value="ECO:0007669"/>
    <property type="project" value="UniProtKB-EC"/>
</dbReference>
<comment type="cofactor">
    <cofactor evidence="10">
        <name>[4Fe-4S] cluster</name>
        <dbReference type="ChEBI" id="CHEBI:49883"/>
    </cofactor>
    <text evidence="10">Binds 1 [4Fe-4S] cluster. The cluster is coordinated with 3 cysteines and an exchangeable S-adenosyl-L-methionine.</text>
</comment>
<dbReference type="InterPro" id="IPR006638">
    <property type="entry name" value="Elp3/MiaA/NifB-like_rSAM"/>
</dbReference>
<dbReference type="SFLD" id="SFLDG01064">
    <property type="entry name" value="F420__menaquinone_cofactor_bio"/>
    <property type="match status" value="1"/>
</dbReference>
<dbReference type="SFLD" id="SFLDF00294">
    <property type="entry name" value="7_8-didemethyl-8-hydroxy-5-dea"/>
    <property type="match status" value="1"/>
</dbReference>
<evidence type="ECO:0000256" key="2">
    <source>
        <dbReference type="ARBA" id="ARBA00012126"/>
    </source>
</evidence>
<comment type="similarity">
    <text evidence="10">Belongs to the radical SAM superfamily. CofG family.</text>
</comment>
<gene>
    <name evidence="10 12" type="primary">cofG</name>
    <name evidence="12" type="ORF">PA905_07480</name>
</gene>
<evidence type="ECO:0000313" key="13">
    <source>
        <dbReference type="Proteomes" id="UP000299794"/>
    </source>
</evidence>
<dbReference type="EC" id="4.3.1.32" evidence="2 10"/>
<dbReference type="GO" id="GO:0005506">
    <property type="term" value="F:iron ion binding"/>
    <property type="evidence" value="ECO:0007669"/>
    <property type="project" value="UniProtKB-UniRule"/>
</dbReference>
<organism evidence="12 13">
    <name type="scientific">Planktothrix agardhii CCAP 1459/11A</name>
    <dbReference type="NCBI Taxonomy" id="282420"/>
    <lineage>
        <taxon>Bacteria</taxon>
        <taxon>Bacillati</taxon>
        <taxon>Cyanobacteriota</taxon>
        <taxon>Cyanophyceae</taxon>
        <taxon>Oscillatoriophycideae</taxon>
        <taxon>Oscillatoriales</taxon>
        <taxon>Microcoleaceae</taxon>
        <taxon>Planktothrix</taxon>
    </lineage>
</organism>
<evidence type="ECO:0000259" key="11">
    <source>
        <dbReference type="PROSITE" id="PS51918"/>
    </source>
</evidence>
<dbReference type="Proteomes" id="UP000299794">
    <property type="component" value="Unassembled WGS sequence"/>
</dbReference>
<dbReference type="NCBIfam" id="TIGR03550">
    <property type="entry name" value="F420_cofG"/>
    <property type="match status" value="1"/>
</dbReference>
<comment type="pathway">
    <text evidence="1 10">Cofactor biosynthesis; coenzyme F0 biosynthesis.</text>
</comment>
<dbReference type="CDD" id="cd01335">
    <property type="entry name" value="Radical_SAM"/>
    <property type="match status" value="1"/>
</dbReference>
<dbReference type="InterPro" id="IPR013785">
    <property type="entry name" value="Aldolase_TIM"/>
</dbReference>
<evidence type="ECO:0000256" key="8">
    <source>
        <dbReference type="ARBA" id="ARBA00023239"/>
    </source>
</evidence>
<evidence type="ECO:0000256" key="10">
    <source>
        <dbReference type="HAMAP-Rule" id="MF_01611"/>
    </source>
</evidence>
<dbReference type="InterPro" id="IPR007197">
    <property type="entry name" value="rSAM"/>
</dbReference>